<keyword evidence="2" id="KW-0472">Membrane</keyword>
<dbReference type="Proteomes" id="UP001497472">
    <property type="component" value="Unassembled WGS sequence"/>
</dbReference>
<dbReference type="AlphaFoldDB" id="A0AAV1JTZ3"/>
<organism evidence="5 6">
    <name type="scientific">Leptosia nina</name>
    <dbReference type="NCBI Taxonomy" id="320188"/>
    <lineage>
        <taxon>Eukaryota</taxon>
        <taxon>Metazoa</taxon>
        <taxon>Ecdysozoa</taxon>
        <taxon>Arthropoda</taxon>
        <taxon>Hexapoda</taxon>
        <taxon>Insecta</taxon>
        <taxon>Pterygota</taxon>
        <taxon>Neoptera</taxon>
        <taxon>Endopterygota</taxon>
        <taxon>Lepidoptera</taxon>
        <taxon>Glossata</taxon>
        <taxon>Ditrysia</taxon>
        <taxon>Papilionoidea</taxon>
        <taxon>Pieridae</taxon>
        <taxon>Pierinae</taxon>
        <taxon>Leptosia</taxon>
    </lineage>
</organism>
<evidence type="ECO:0000256" key="2">
    <source>
        <dbReference type="SAM" id="Phobius"/>
    </source>
</evidence>
<dbReference type="PROSITE" id="PS50050">
    <property type="entry name" value="TNFR_NGFR_2"/>
    <property type="match status" value="1"/>
</dbReference>
<reference evidence="5 6" key="1">
    <citation type="submission" date="2023-11" db="EMBL/GenBank/DDBJ databases">
        <authorList>
            <person name="Okamura Y."/>
        </authorList>
    </citation>
    <scope>NUCLEOTIDE SEQUENCE [LARGE SCALE GENOMIC DNA]</scope>
</reference>
<feature type="signal peptide" evidence="3">
    <location>
        <begin position="1"/>
        <end position="29"/>
    </location>
</feature>
<evidence type="ECO:0000256" key="1">
    <source>
        <dbReference type="PROSITE-ProRule" id="PRU00206"/>
    </source>
</evidence>
<keyword evidence="2" id="KW-1133">Transmembrane helix</keyword>
<evidence type="ECO:0000256" key="3">
    <source>
        <dbReference type="SAM" id="SignalP"/>
    </source>
</evidence>
<keyword evidence="6" id="KW-1185">Reference proteome</keyword>
<accession>A0AAV1JTZ3</accession>
<evidence type="ECO:0000313" key="6">
    <source>
        <dbReference type="Proteomes" id="UP001497472"/>
    </source>
</evidence>
<comment type="caution">
    <text evidence="5">The sequence shown here is derived from an EMBL/GenBank/DDBJ whole genome shotgun (WGS) entry which is preliminary data.</text>
</comment>
<feature type="domain" description="TNFR-Cys" evidence="4">
    <location>
        <begin position="34"/>
        <end position="74"/>
    </location>
</feature>
<feature type="repeat" description="TNFR-Cys" evidence="1">
    <location>
        <begin position="34"/>
        <end position="74"/>
    </location>
</feature>
<comment type="caution">
    <text evidence="1">Lacks conserved residue(s) required for the propagation of feature annotation.</text>
</comment>
<protein>
    <recommendedName>
        <fullName evidence="4">TNFR-Cys domain-containing protein</fullName>
    </recommendedName>
</protein>
<dbReference type="Pfam" id="PF00020">
    <property type="entry name" value="TNFR_c6"/>
    <property type="match status" value="1"/>
</dbReference>
<feature type="transmembrane region" description="Helical" evidence="2">
    <location>
        <begin position="129"/>
        <end position="149"/>
    </location>
</feature>
<name>A0AAV1JTZ3_9NEOP</name>
<dbReference type="EMBL" id="CAVLEF010000132">
    <property type="protein sequence ID" value="CAK1551954.1"/>
    <property type="molecule type" value="Genomic_DNA"/>
</dbReference>
<evidence type="ECO:0000259" key="4">
    <source>
        <dbReference type="PROSITE" id="PS50050"/>
    </source>
</evidence>
<proteinExistence type="predicted"/>
<evidence type="ECO:0000313" key="5">
    <source>
        <dbReference type="EMBL" id="CAK1551954.1"/>
    </source>
</evidence>
<feature type="chain" id="PRO_5043426971" description="TNFR-Cys domain-containing protein" evidence="3">
    <location>
        <begin position="30"/>
        <end position="223"/>
    </location>
</feature>
<keyword evidence="3" id="KW-0732">Signal</keyword>
<gene>
    <name evidence="5" type="ORF">LNINA_LOCUS11047</name>
</gene>
<dbReference type="InterPro" id="IPR001368">
    <property type="entry name" value="TNFR/NGFR_Cys_rich_reg"/>
</dbReference>
<sequence length="223" mass="25003">MNQSCKVMRGRTPTLCFLIAALTLAPVLALGSGACERGKTWWNRENGVCMPCTLCDPRRLAVKYPCEIHRDTICQPLYEVRIWPFNTPRRNDSTSELSSDYEYYEYSDYSGEVTESRDDIVWDIQTSTLTLAVSGCVVFFAVVLTLSFYHARQWRALKQVLKSDVHDLSAKLKLMESGGEAPAEPIVPTHHIYCNIHIGKDALLGPPSAKGLGNVYTQEKHSA</sequence>
<dbReference type="PROSITE" id="PS51257">
    <property type="entry name" value="PROKAR_LIPOPROTEIN"/>
    <property type="match status" value="1"/>
</dbReference>
<keyword evidence="2" id="KW-0812">Transmembrane</keyword>